<dbReference type="Pfam" id="PF09752">
    <property type="entry name" value="ABHD18"/>
    <property type="match status" value="1"/>
</dbReference>
<dbReference type="WBParaSite" id="MBELARI_LOCUS14322">
    <property type="protein sequence ID" value="MBELARI_LOCUS14322"/>
    <property type="gene ID" value="MBELARI_LOCUS14322"/>
</dbReference>
<reference evidence="2" key="1">
    <citation type="submission" date="2024-02" db="UniProtKB">
        <authorList>
            <consortium name="WormBaseParasite"/>
        </authorList>
    </citation>
    <scope>IDENTIFICATION</scope>
</reference>
<dbReference type="AlphaFoldDB" id="A0AAF3J3R2"/>
<dbReference type="InterPro" id="IPR019149">
    <property type="entry name" value="ABHD18"/>
</dbReference>
<accession>A0AAF3J3R2</accession>
<sequence>MSFLALPSSFTSSLSLDMAFRRILVFSKLYTKSWGDPIVLRDLREYWHQVMSQGKVIDILDAYEKNPMIISKTESEANAIIMEGHFQSPHALEFPKHMPGPLQKAHWRGVFPKNERKGLILHLAGTGDHTYFRREKGFVVDLLKETGTAGIMLDNPFYARRKPPNQFRSSLWNVSDLFVMGAALMAESLYLLRWAYAEGYWPLGISGVSMGGHMACLAASNAVFPVVVAPCLSWTTAAPVFTSGALSCAVPFDEVLQKQLNDPVYREKLEAIPNSKWLDRAKARQEENKQSLARNLMWVLMHDFTDLGQYPVPSDPSLVHSVVAERDYYVLREGTSHLTELWRGATVEMIPERGHVSSYFACHAKFRSAIAGRVEAAQSKYPKPILLS</sequence>
<name>A0AAF3J3R2_9BILA</name>
<evidence type="ECO:0000313" key="1">
    <source>
        <dbReference type="Proteomes" id="UP000887575"/>
    </source>
</evidence>
<dbReference type="PANTHER" id="PTHR13617:SF14">
    <property type="entry name" value="PROTEIN ABHD18"/>
    <property type="match status" value="1"/>
</dbReference>
<dbReference type="Proteomes" id="UP000887575">
    <property type="component" value="Unassembled WGS sequence"/>
</dbReference>
<dbReference type="InterPro" id="IPR029058">
    <property type="entry name" value="AB_hydrolase_fold"/>
</dbReference>
<evidence type="ECO:0000313" key="2">
    <source>
        <dbReference type="WBParaSite" id="MBELARI_LOCUS14322"/>
    </source>
</evidence>
<dbReference type="Gene3D" id="3.40.50.1820">
    <property type="entry name" value="alpha/beta hydrolase"/>
    <property type="match status" value="1"/>
</dbReference>
<dbReference type="PANTHER" id="PTHR13617">
    <property type="entry name" value="PROTEIN ABHD18"/>
    <property type="match status" value="1"/>
</dbReference>
<proteinExistence type="predicted"/>
<protein>
    <submittedName>
        <fullName evidence="2">Abhydrolase domain containing 18</fullName>
    </submittedName>
</protein>
<keyword evidence="1" id="KW-1185">Reference proteome</keyword>
<dbReference type="SUPFAM" id="SSF53474">
    <property type="entry name" value="alpha/beta-Hydrolases"/>
    <property type="match status" value="1"/>
</dbReference>
<organism evidence="1 2">
    <name type="scientific">Mesorhabditis belari</name>
    <dbReference type="NCBI Taxonomy" id="2138241"/>
    <lineage>
        <taxon>Eukaryota</taxon>
        <taxon>Metazoa</taxon>
        <taxon>Ecdysozoa</taxon>
        <taxon>Nematoda</taxon>
        <taxon>Chromadorea</taxon>
        <taxon>Rhabditida</taxon>
        <taxon>Rhabditina</taxon>
        <taxon>Rhabditomorpha</taxon>
        <taxon>Rhabditoidea</taxon>
        <taxon>Rhabditidae</taxon>
        <taxon>Mesorhabditinae</taxon>
        <taxon>Mesorhabditis</taxon>
    </lineage>
</organism>